<feature type="compositionally biased region" description="Basic and acidic residues" evidence="1">
    <location>
        <begin position="1"/>
        <end position="25"/>
    </location>
</feature>
<evidence type="ECO:0000256" key="1">
    <source>
        <dbReference type="SAM" id="MobiDB-lite"/>
    </source>
</evidence>
<sequence length="230" mass="25583">MLEPPKTDKAPGEESKDDGRSKEPSESSAMNGENTASQAAQVENNDNSEKLAKVNSKASAGSQNSQNSDETVDLSDMDLEDSIYIHKSHGVPTNKRLNGSSNPIQIPSSNTNSQTPQANLHENQTLPQKTLVKKDSGYSGPIQQQATNEKRIKKLKKLQKNERQLGETKFFPPKIDPSDKTREKRRLKFADDTGGVLFEETFTDKLHYPVEVYEEVHLKQNQPKSCCVIS</sequence>
<feature type="compositionally biased region" description="Acidic residues" evidence="1">
    <location>
        <begin position="70"/>
        <end position="81"/>
    </location>
</feature>
<feature type="compositionally biased region" description="Polar residues" evidence="1">
    <location>
        <begin position="95"/>
        <end position="128"/>
    </location>
</feature>
<feature type="compositionally biased region" description="Polar residues" evidence="1">
    <location>
        <begin position="56"/>
        <end position="69"/>
    </location>
</feature>
<proteinExistence type="predicted"/>
<dbReference type="AlphaFoldDB" id="A0A7S2WAY8"/>
<feature type="region of interest" description="Disordered" evidence="1">
    <location>
        <begin position="1"/>
        <end position="149"/>
    </location>
</feature>
<reference evidence="2" key="1">
    <citation type="submission" date="2021-01" db="EMBL/GenBank/DDBJ databases">
        <authorList>
            <person name="Corre E."/>
            <person name="Pelletier E."/>
            <person name="Niang G."/>
            <person name="Scheremetjew M."/>
            <person name="Finn R."/>
            <person name="Kale V."/>
            <person name="Holt S."/>
            <person name="Cochrane G."/>
            <person name="Meng A."/>
            <person name="Brown T."/>
            <person name="Cohen L."/>
        </authorList>
    </citation>
    <scope>NUCLEOTIDE SEQUENCE</scope>
    <source>
        <strain evidence="2">NY070348D</strain>
    </source>
</reference>
<accession>A0A7S2WAY8</accession>
<dbReference type="EMBL" id="HBHK01009391">
    <property type="protein sequence ID" value="CAD9677485.1"/>
    <property type="molecule type" value="Transcribed_RNA"/>
</dbReference>
<protein>
    <submittedName>
        <fullName evidence="2">Uncharacterized protein</fullName>
    </submittedName>
</protein>
<name>A0A7S2WAY8_9STRA</name>
<gene>
    <name evidence="2" type="ORF">QSP1433_LOCUS5810</name>
</gene>
<evidence type="ECO:0000313" key="2">
    <source>
        <dbReference type="EMBL" id="CAD9677485.1"/>
    </source>
</evidence>
<organism evidence="2">
    <name type="scientific">Mucochytrium quahogii</name>
    <dbReference type="NCBI Taxonomy" id="96639"/>
    <lineage>
        <taxon>Eukaryota</taxon>
        <taxon>Sar</taxon>
        <taxon>Stramenopiles</taxon>
        <taxon>Bigyra</taxon>
        <taxon>Labyrinthulomycetes</taxon>
        <taxon>Thraustochytrida</taxon>
        <taxon>Thraustochytriidae</taxon>
        <taxon>Mucochytrium</taxon>
    </lineage>
</organism>
<feature type="compositionally biased region" description="Polar residues" evidence="1">
    <location>
        <begin position="26"/>
        <end position="45"/>
    </location>
</feature>